<sequence length="65" mass="7260">MPGDKKKSCQNKYKRESKPLIRSEASSLPSSLLFYTDSLSLVNQGQYIPIDSKKESSCPTCCLVM</sequence>
<reference evidence="2 3" key="1">
    <citation type="journal article" date="2014" name="Genome Announc.">
        <title>Comparative Genome Analysis of Two Isolates of the Fish Pathogen Piscirickettsia salmonis from Different Hosts Reveals Major Differences in Virulence-Associated Secretion Systems.</title>
        <authorList>
            <person name="Bohle H."/>
            <person name="Henriquez P."/>
            <person name="Grothusen H."/>
            <person name="Navas E."/>
            <person name="Sandoval A."/>
            <person name="Bustamante F."/>
            <person name="Bustos P."/>
            <person name="Mancilla M."/>
        </authorList>
    </citation>
    <scope>NUCLEOTIDE SEQUENCE [LARGE SCALE GENOMIC DNA]</scope>
    <source>
        <strain evidence="3">B1-32597</strain>
    </source>
</reference>
<feature type="region of interest" description="Disordered" evidence="1">
    <location>
        <begin position="1"/>
        <end position="21"/>
    </location>
</feature>
<gene>
    <name evidence="2" type="ORF">KU39_1650</name>
</gene>
<evidence type="ECO:0000313" key="2">
    <source>
        <dbReference type="EMBL" id="ALB22832.1"/>
    </source>
</evidence>
<accession>A0AAC8ZP18</accession>
<evidence type="ECO:0000313" key="3">
    <source>
        <dbReference type="Proteomes" id="UP000029558"/>
    </source>
</evidence>
<name>A0AAC8ZP18_PISSA</name>
<dbReference type="EMBL" id="CP012508">
    <property type="protein sequence ID" value="ALB22832.1"/>
    <property type="molecule type" value="Genomic_DNA"/>
</dbReference>
<proteinExistence type="predicted"/>
<dbReference type="Proteomes" id="UP000029558">
    <property type="component" value="Chromosome"/>
</dbReference>
<organism evidence="2 3">
    <name type="scientific">Piscirickettsia salmonis</name>
    <dbReference type="NCBI Taxonomy" id="1238"/>
    <lineage>
        <taxon>Bacteria</taxon>
        <taxon>Pseudomonadati</taxon>
        <taxon>Pseudomonadota</taxon>
        <taxon>Gammaproteobacteria</taxon>
        <taxon>Thiotrichales</taxon>
        <taxon>Piscirickettsiaceae</taxon>
        <taxon>Piscirickettsia</taxon>
    </lineage>
</organism>
<protein>
    <submittedName>
        <fullName evidence="2">Uncharacterized protein</fullName>
    </submittedName>
</protein>
<evidence type="ECO:0000256" key="1">
    <source>
        <dbReference type="SAM" id="MobiDB-lite"/>
    </source>
</evidence>
<dbReference type="AlphaFoldDB" id="A0AAC8ZP18"/>